<dbReference type="Proteomes" id="UP000485367">
    <property type="component" value="Unassembled WGS sequence"/>
</dbReference>
<dbReference type="SUPFAM" id="SSF52540">
    <property type="entry name" value="P-loop containing nucleoside triphosphate hydrolases"/>
    <property type="match status" value="1"/>
</dbReference>
<dbReference type="InterPro" id="IPR027417">
    <property type="entry name" value="P-loop_NTPase"/>
</dbReference>
<evidence type="ECO:0000256" key="6">
    <source>
        <dbReference type="ARBA" id="ARBA00022932"/>
    </source>
</evidence>
<dbReference type="Pfam" id="PF06144">
    <property type="entry name" value="DNA_pol3_delta"/>
    <property type="match status" value="1"/>
</dbReference>
<dbReference type="PANTHER" id="PTHR34388">
    <property type="entry name" value="DNA POLYMERASE III SUBUNIT DELTA"/>
    <property type="match status" value="1"/>
</dbReference>
<dbReference type="EMBL" id="MWBO01000031">
    <property type="protein sequence ID" value="OQA52432.1"/>
    <property type="molecule type" value="Genomic_DNA"/>
</dbReference>
<evidence type="ECO:0000259" key="10">
    <source>
        <dbReference type="Pfam" id="PF21694"/>
    </source>
</evidence>
<dbReference type="AlphaFoldDB" id="A0A1V5SEI6"/>
<evidence type="ECO:0000256" key="5">
    <source>
        <dbReference type="ARBA" id="ARBA00022705"/>
    </source>
</evidence>
<accession>A0A1V5SEI6</accession>
<organism evidence="11">
    <name type="scientific">candidate division WS2 bacterium ADurb.Bin280</name>
    <dbReference type="NCBI Taxonomy" id="1852829"/>
    <lineage>
        <taxon>Bacteria</taxon>
        <taxon>candidate division WS2</taxon>
    </lineage>
</organism>
<dbReference type="GO" id="GO:0003677">
    <property type="term" value="F:DNA binding"/>
    <property type="evidence" value="ECO:0007669"/>
    <property type="project" value="InterPro"/>
</dbReference>
<dbReference type="PANTHER" id="PTHR34388:SF1">
    <property type="entry name" value="DNA POLYMERASE III SUBUNIT DELTA"/>
    <property type="match status" value="1"/>
</dbReference>
<dbReference type="Gene3D" id="1.10.8.60">
    <property type="match status" value="1"/>
</dbReference>
<keyword evidence="5" id="KW-0235">DNA replication</keyword>
<keyword evidence="3" id="KW-0808">Transferase</keyword>
<evidence type="ECO:0000256" key="1">
    <source>
        <dbReference type="ARBA" id="ARBA00012417"/>
    </source>
</evidence>
<reference evidence="11" key="1">
    <citation type="submission" date="2017-02" db="EMBL/GenBank/DDBJ databases">
        <title>Delving into the versatile metabolic prowess of the omnipresent phylum Bacteroidetes.</title>
        <authorList>
            <person name="Nobu M.K."/>
            <person name="Mei R."/>
            <person name="Narihiro T."/>
            <person name="Kuroda K."/>
            <person name="Liu W.-T."/>
        </authorList>
    </citation>
    <scope>NUCLEOTIDE SEQUENCE</scope>
    <source>
        <strain evidence="11">ADurb.Bin280</strain>
    </source>
</reference>
<keyword evidence="6" id="KW-0239">DNA-directed DNA polymerase</keyword>
<comment type="catalytic activity">
    <reaction evidence="8">
        <text>DNA(n) + a 2'-deoxyribonucleoside 5'-triphosphate = DNA(n+1) + diphosphate</text>
        <dbReference type="Rhea" id="RHEA:22508"/>
        <dbReference type="Rhea" id="RHEA-COMP:17339"/>
        <dbReference type="Rhea" id="RHEA-COMP:17340"/>
        <dbReference type="ChEBI" id="CHEBI:33019"/>
        <dbReference type="ChEBI" id="CHEBI:61560"/>
        <dbReference type="ChEBI" id="CHEBI:173112"/>
        <dbReference type="EC" id="2.7.7.7"/>
    </reaction>
</comment>
<dbReference type="InterPro" id="IPR008921">
    <property type="entry name" value="DNA_pol3_clamp-load_cplx_C"/>
</dbReference>
<name>A0A1V5SEI6_9BACT</name>
<gene>
    <name evidence="11" type="ORF">BWY43_00499</name>
</gene>
<dbReference type="Gene3D" id="3.40.50.300">
    <property type="entry name" value="P-loop containing nucleotide triphosphate hydrolases"/>
    <property type="match status" value="1"/>
</dbReference>
<dbReference type="SUPFAM" id="SSF48019">
    <property type="entry name" value="post-AAA+ oligomerization domain-like"/>
    <property type="match status" value="1"/>
</dbReference>
<protein>
    <recommendedName>
        <fullName evidence="2">DNA polymerase III subunit delta</fullName>
        <ecNumber evidence="1">2.7.7.7</ecNumber>
    </recommendedName>
</protein>
<dbReference type="GO" id="GO:0009360">
    <property type="term" value="C:DNA polymerase III complex"/>
    <property type="evidence" value="ECO:0007669"/>
    <property type="project" value="InterPro"/>
</dbReference>
<evidence type="ECO:0000256" key="8">
    <source>
        <dbReference type="ARBA" id="ARBA00049244"/>
    </source>
</evidence>
<proteinExistence type="inferred from homology"/>
<feature type="domain" description="DNA polymerase III delta subunit-like C-terminal" evidence="10">
    <location>
        <begin position="193"/>
        <end position="312"/>
    </location>
</feature>
<dbReference type="NCBIfam" id="TIGR01128">
    <property type="entry name" value="holA"/>
    <property type="match status" value="1"/>
</dbReference>
<evidence type="ECO:0000256" key="3">
    <source>
        <dbReference type="ARBA" id="ARBA00022679"/>
    </source>
</evidence>
<dbReference type="EC" id="2.7.7.7" evidence="1"/>
<evidence type="ECO:0000256" key="7">
    <source>
        <dbReference type="ARBA" id="ARBA00034754"/>
    </source>
</evidence>
<comment type="caution">
    <text evidence="11">The sequence shown here is derived from an EMBL/GenBank/DDBJ whole genome shotgun (WGS) entry which is preliminary data.</text>
</comment>
<evidence type="ECO:0000259" key="9">
    <source>
        <dbReference type="Pfam" id="PF06144"/>
    </source>
</evidence>
<feature type="domain" description="DNA polymerase III delta N-terminal" evidence="9">
    <location>
        <begin position="4"/>
        <end position="116"/>
    </location>
</feature>
<keyword evidence="4" id="KW-0548">Nucleotidyltransferase</keyword>
<comment type="similarity">
    <text evidence="7">Belongs to the DNA polymerase HolA subunit family.</text>
</comment>
<sequence length="314" mass="35585">MYLFFFGENDYLIREKISELEQRYKKSSASDFDLTKIDGEQAELSELSANIQAVPLLATTRLILVRNIVSNKNKQTTEGVASLLGRIPPSTVVVFYQVGPIDRRTAIFKALTKDKKRFQEFKNLEGRALESFIDLRCRENGVAISAAARSKMIEIAGRDLWRLVNEIDKLSLYVKEKIELDDVMQMVSSEISANVFALTDSLLKRNKKSSAKLVKDIIESGEVPLKVLGAIIFSFRAIAQIKDAIEQDQKMDNYKIAKICNLKPFVVSKNRNFAQAFSWENLSHIYNKIILVDERIKSGKIEDAEGLKELVLAI</sequence>
<evidence type="ECO:0000313" key="11">
    <source>
        <dbReference type="EMBL" id="OQA52432.1"/>
    </source>
</evidence>
<dbReference type="InterPro" id="IPR010372">
    <property type="entry name" value="DNA_pol3_delta_N"/>
</dbReference>
<dbReference type="GO" id="GO:0006261">
    <property type="term" value="P:DNA-templated DNA replication"/>
    <property type="evidence" value="ECO:0007669"/>
    <property type="project" value="TreeGrafter"/>
</dbReference>
<dbReference type="InterPro" id="IPR005790">
    <property type="entry name" value="DNA_polIII_delta"/>
</dbReference>
<dbReference type="InterPro" id="IPR048466">
    <property type="entry name" value="DNA_pol3_delta-like_C"/>
</dbReference>
<evidence type="ECO:0000256" key="4">
    <source>
        <dbReference type="ARBA" id="ARBA00022695"/>
    </source>
</evidence>
<dbReference type="Gene3D" id="1.20.272.10">
    <property type="match status" value="1"/>
</dbReference>
<dbReference type="GO" id="GO:0003887">
    <property type="term" value="F:DNA-directed DNA polymerase activity"/>
    <property type="evidence" value="ECO:0007669"/>
    <property type="project" value="UniProtKB-KW"/>
</dbReference>
<evidence type="ECO:0000256" key="2">
    <source>
        <dbReference type="ARBA" id="ARBA00017703"/>
    </source>
</evidence>
<dbReference type="Pfam" id="PF21694">
    <property type="entry name" value="DNA_pol3_delta_C"/>
    <property type="match status" value="1"/>
</dbReference>